<feature type="region of interest" description="Disordered" evidence="1">
    <location>
        <begin position="1"/>
        <end position="42"/>
    </location>
</feature>
<comment type="caution">
    <text evidence="2">The sequence shown here is derived from an EMBL/GenBank/DDBJ whole genome shotgun (WGS) entry which is preliminary data.</text>
</comment>
<dbReference type="EMBL" id="BSUZ01000001">
    <property type="protein sequence ID" value="GMA87529.1"/>
    <property type="molecule type" value="Genomic_DNA"/>
</dbReference>
<accession>A0ABQ6JK74</accession>
<proteinExistence type="predicted"/>
<protein>
    <recommendedName>
        <fullName evidence="4">OmpA-like domain-containing protein</fullName>
    </recommendedName>
</protein>
<evidence type="ECO:0008006" key="4">
    <source>
        <dbReference type="Google" id="ProtNLM"/>
    </source>
</evidence>
<keyword evidence="3" id="KW-1185">Reference proteome</keyword>
<feature type="compositionally biased region" description="Basic and acidic residues" evidence="1">
    <location>
        <begin position="14"/>
        <end position="24"/>
    </location>
</feature>
<gene>
    <name evidence="2" type="ORF">GCM10025868_27790</name>
</gene>
<dbReference type="Proteomes" id="UP001157017">
    <property type="component" value="Unassembled WGS sequence"/>
</dbReference>
<evidence type="ECO:0000313" key="3">
    <source>
        <dbReference type="Proteomes" id="UP001157017"/>
    </source>
</evidence>
<name>A0ABQ6JK74_9ACTN</name>
<organism evidence="2 3">
    <name type="scientific">Angustibacter aerolatus</name>
    <dbReference type="NCBI Taxonomy" id="1162965"/>
    <lineage>
        <taxon>Bacteria</taxon>
        <taxon>Bacillati</taxon>
        <taxon>Actinomycetota</taxon>
        <taxon>Actinomycetes</taxon>
        <taxon>Kineosporiales</taxon>
        <taxon>Kineosporiaceae</taxon>
    </lineage>
</organism>
<evidence type="ECO:0000256" key="1">
    <source>
        <dbReference type="SAM" id="MobiDB-lite"/>
    </source>
</evidence>
<reference evidence="3" key="1">
    <citation type="journal article" date="2019" name="Int. J. Syst. Evol. Microbiol.">
        <title>The Global Catalogue of Microorganisms (GCM) 10K type strain sequencing project: providing services to taxonomists for standard genome sequencing and annotation.</title>
        <authorList>
            <consortium name="The Broad Institute Genomics Platform"/>
            <consortium name="The Broad Institute Genome Sequencing Center for Infectious Disease"/>
            <person name="Wu L."/>
            <person name="Ma J."/>
        </authorList>
    </citation>
    <scope>NUCLEOTIDE SEQUENCE [LARGE SCALE GENOMIC DNA]</scope>
    <source>
        <strain evidence="3">NBRC 108730</strain>
    </source>
</reference>
<sequence length="42" mass="4799">MLTKGAHVTTHLVSRNEHRADHSNASRHGRALNRRAEVVLHY</sequence>
<evidence type="ECO:0000313" key="2">
    <source>
        <dbReference type="EMBL" id="GMA87529.1"/>
    </source>
</evidence>